<accession>A0ABN1X1I9</accession>
<feature type="region of interest" description="Disordered" evidence="1">
    <location>
        <begin position="193"/>
        <end position="230"/>
    </location>
</feature>
<gene>
    <name evidence="2" type="ORF">GCM10009665_69400</name>
</gene>
<evidence type="ECO:0000313" key="2">
    <source>
        <dbReference type="EMBL" id="GAA1271305.1"/>
    </source>
</evidence>
<dbReference type="RefSeq" id="WP_344446176.1">
    <property type="nucleotide sequence ID" value="NZ_BAAALF010000218.1"/>
</dbReference>
<comment type="caution">
    <text evidence="2">The sequence shown here is derived from an EMBL/GenBank/DDBJ whole genome shotgun (WGS) entry which is preliminary data.</text>
</comment>
<feature type="compositionally biased region" description="Low complexity" evidence="1">
    <location>
        <begin position="104"/>
        <end position="115"/>
    </location>
</feature>
<keyword evidence="3" id="KW-1185">Reference proteome</keyword>
<dbReference type="Proteomes" id="UP001500037">
    <property type="component" value="Unassembled WGS sequence"/>
</dbReference>
<proteinExistence type="predicted"/>
<evidence type="ECO:0000313" key="3">
    <source>
        <dbReference type="Proteomes" id="UP001500037"/>
    </source>
</evidence>
<feature type="region of interest" description="Disordered" evidence="1">
    <location>
        <begin position="1"/>
        <end position="115"/>
    </location>
</feature>
<feature type="compositionally biased region" description="Pro residues" evidence="1">
    <location>
        <begin position="221"/>
        <end position="230"/>
    </location>
</feature>
<reference evidence="2 3" key="1">
    <citation type="journal article" date="2019" name="Int. J. Syst. Evol. Microbiol.">
        <title>The Global Catalogue of Microorganisms (GCM) 10K type strain sequencing project: providing services to taxonomists for standard genome sequencing and annotation.</title>
        <authorList>
            <consortium name="The Broad Institute Genomics Platform"/>
            <consortium name="The Broad Institute Genome Sequencing Center for Infectious Disease"/>
            <person name="Wu L."/>
            <person name="Ma J."/>
        </authorList>
    </citation>
    <scope>NUCLEOTIDE SEQUENCE [LARGE SCALE GENOMIC DNA]</scope>
    <source>
        <strain evidence="2 3">JCM 13004</strain>
    </source>
</reference>
<protein>
    <submittedName>
        <fullName evidence="2">Uncharacterized protein</fullName>
    </submittedName>
</protein>
<feature type="compositionally biased region" description="Gly residues" evidence="1">
    <location>
        <begin position="1"/>
        <end position="19"/>
    </location>
</feature>
<evidence type="ECO:0000256" key="1">
    <source>
        <dbReference type="SAM" id="MobiDB-lite"/>
    </source>
</evidence>
<sequence>MSRGGGGPGGGRARAGLGSGERRRAPGRGPAVPQPVQLRQQVAGGQRGHLAGEPGELLGRRAQRQPLAQQPQRVAAQALADPLPAGLHRLHGQTQPGQPGGQLGARLGRLGPPGAAHRLVGVAAQARQRLLGPAQRRVELGPARAAEQAGGRAEHQQVALRLGERVRAVVVGPGDRPGRVPVRPGAVRRVRAQLTQQRRLAGPPAGHRPGGPGTPPAGGCPTPPRPDWSS</sequence>
<feature type="compositionally biased region" description="Low complexity" evidence="1">
    <location>
        <begin position="64"/>
        <end position="80"/>
    </location>
</feature>
<name>A0ABN1X1I9_9ACTN</name>
<organism evidence="2 3">
    <name type="scientific">Kitasatospora nipponensis</name>
    <dbReference type="NCBI Taxonomy" id="258049"/>
    <lineage>
        <taxon>Bacteria</taxon>
        <taxon>Bacillati</taxon>
        <taxon>Actinomycetota</taxon>
        <taxon>Actinomycetes</taxon>
        <taxon>Kitasatosporales</taxon>
        <taxon>Streptomycetaceae</taxon>
        <taxon>Kitasatospora</taxon>
    </lineage>
</organism>
<dbReference type="EMBL" id="BAAALF010000218">
    <property type="protein sequence ID" value="GAA1271305.1"/>
    <property type="molecule type" value="Genomic_DNA"/>
</dbReference>
<feature type="compositionally biased region" description="Low complexity" evidence="1">
    <location>
        <begin position="27"/>
        <end position="37"/>
    </location>
</feature>